<accession>A0ABN7WU40</accession>
<evidence type="ECO:0000313" key="2">
    <source>
        <dbReference type="Proteomes" id="UP000789901"/>
    </source>
</evidence>
<name>A0ABN7WU40_GIGMA</name>
<organism evidence="1 2">
    <name type="scientific">Gigaspora margarita</name>
    <dbReference type="NCBI Taxonomy" id="4874"/>
    <lineage>
        <taxon>Eukaryota</taxon>
        <taxon>Fungi</taxon>
        <taxon>Fungi incertae sedis</taxon>
        <taxon>Mucoromycota</taxon>
        <taxon>Glomeromycotina</taxon>
        <taxon>Glomeromycetes</taxon>
        <taxon>Diversisporales</taxon>
        <taxon>Gigasporaceae</taxon>
        <taxon>Gigaspora</taxon>
    </lineage>
</organism>
<keyword evidence="2" id="KW-1185">Reference proteome</keyword>
<comment type="caution">
    <text evidence="1">The sequence shown here is derived from an EMBL/GenBank/DDBJ whole genome shotgun (WGS) entry which is preliminary data.</text>
</comment>
<dbReference type="EMBL" id="CAJVQB010063044">
    <property type="protein sequence ID" value="CAG8840506.1"/>
    <property type="molecule type" value="Genomic_DNA"/>
</dbReference>
<reference evidence="1 2" key="1">
    <citation type="submission" date="2021-06" db="EMBL/GenBank/DDBJ databases">
        <authorList>
            <person name="Kallberg Y."/>
            <person name="Tangrot J."/>
            <person name="Rosling A."/>
        </authorList>
    </citation>
    <scope>NUCLEOTIDE SEQUENCE [LARGE SCALE GENOMIC DNA]</scope>
    <source>
        <strain evidence="1 2">120-4 pot B 10/14</strain>
    </source>
</reference>
<sequence length="145" mass="15775">EYDEDIDIFNSRLSSYLAGTGIDPVANRDQAFAGMGALRGRTIAQMNTSNSFRNPSIAHDYANVVGNNAVTVGNSMIPAEGFTEDWRLAGGRPSDRPANAVNAGNINPIVFGNIRIGQVLYWLRNEYPIVISEKRNLVYGLLAQG</sequence>
<evidence type="ECO:0000313" key="1">
    <source>
        <dbReference type="EMBL" id="CAG8840506.1"/>
    </source>
</evidence>
<feature type="non-terminal residue" evidence="1">
    <location>
        <position position="1"/>
    </location>
</feature>
<gene>
    <name evidence="1" type="ORF">GMARGA_LOCUS34947</name>
</gene>
<proteinExistence type="predicted"/>
<feature type="non-terminal residue" evidence="1">
    <location>
        <position position="145"/>
    </location>
</feature>
<dbReference type="Proteomes" id="UP000789901">
    <property type="component" value="Unassembled WGS sequence"/>
</dbReference>
<protein>
    <submittedName>
        <fullName evidence="1">28474_t:CDS:1</fullName>
    </submittedName>
</protein>